<dbReference type="AlphaFoldDB" id="A0A430F6V1"/>
<evidence type="ECO:0000256" key="1">
    <source>
        <dbReference type="SAM" id="MobiDB-lite"/>
    </source>
</evidence>
<keyword evidence="2" id="KW-0472">Membrane</keyword>
<feature type="compositionally biased region" description="Basic and acidic residues" evidence="1">
    <location>
        <begin position="73"/>
        <end position="96"/>
    </location>
</feature>
<dbReference type="Proteomes" id="UP000288607">
    <property type="component" value="Unassembled WGS sequence"/>
</dbReference>
<dbReference type="RefSeq" id="WP_126031019.1">
    <property type="nucleotide sequence ID" value="NZ_QXGJ01000029.1"/>
</dbReference>
<name>A0A430F6V1_9BIFI</name>
<evidence type="ECO:0000313" key="3">
    <source>
        <dbReference type="EMBL" id="RSX47120.1"/>
    </source>
</evidence>
<accession>A0A430F6V1</accession>
<organism evidence="3 4">
    <name type="scientific">Bifidobacterium callimiconis</name>
    <dbReference type="NCBI Taxonomy" id="2306973"/>
    <lineage>
        <taxon>Bacteria</taxon>
        <taxon>Bacillati</taxon>
        <taxon>Actinomycetota</taxon>
        <taxon>Actinomycetes</taxon>
        <taxon>Bifidobacteriales</taxon>
        <taxon>Bifidobacteriaceae</taxon>
        <taxon>Bifidobacterium</taxon>
    </lineage>
</organism>
<protein>
    <submittedName>
        <fullName evidence="3">Uncharacterized protein</fullName>
    </submittedName>
</protein>
<feature type="transmembrane region" description="Helical" evidence="2">
    <location>
        <begin position="28"/>
        <end position="50"/>
    </location>
</feature>
<keyword evidence="4" id="KW-1185">Reference proteome</keyword>
<sequence>MLDPLTDLMKALVEVLLVLARRMPEDRIFPAFAVLTVAFTLIAFDLITAFTGRLHARRRKTDNDSDTTATPQDSHHDNSQDQEGASHEHSENHDPVIHAPHPVPSKPGATK</sequence>
<keyword evidence="2" id="KW-1133">Transmembrane helix</keyword>
<dbReference type="EMBL" id="QXGJ01000029">
    <property type="protein sequence ID" value="RSX47120.1"/>
    <property type="molecule type" value="Genomic_DNA"/>
</dbReference>
<evidence type="ECO:0000313" key="4">
    <source>
        <dbReference type="Proteomes" id="UP000288607"/>
    </source>
</evidence>
<feature type="region of interest" description="Disordered" evidence="1">
    <location>
        <begin position="55"/>
        <end position="111"/>
    </location>
</feature>
<evidence type="ECO:0000256" key="2">
    <source>
        <dbReference type="SAM" id="Phobius"/>
    </source>
</evidence>
<comment type="caution">
    <text evidence="3">The sequence shown here is derived from an EMBL/GenBank/DDBJ whole genome shotgun (WGS) entry which is preliminary data.</text>
</comment>
<proteinExistence type="predicted"/>
<gene>
    <name evidence="3" type="ORF">D2E23_2255</name>
</gene>
<keyword evidence="2" id="KW-0812">Transmembrane</keyword>
<reference evidence="3 4" key="1">
    <citation type="submission" date="2018-09" db="EMBL/GenBank/DDBJ databases">
        <title>Characterization of the phylogenetic diversity of five novel species belonging to the genus Bifidobacterium.</title>
        <authorList>
            <person name="Lugli G.A."/>
            <person name="Duranti S."/>
            <person name="Milani C."/>
        </authorList>
    </citation>
    <scope>NUCLEOTIDE SEQUENCE [LARGE SCALE GENOMIC DNA]</scope>
    <source>
        <strain evidence="3 4">2028B</strain>
    </source>
</reference>